<dbReference type="PANTHER" id="PTHR47074">
    <property type="entry name" value="BNAC02G40300D PROTEIN"/>
    <property type="match status" value="1"/>
</dbReference>
<protein>
    <recommendedName>
        <fullName evidence="1">RNase H type-1 domain-containing protein</fullName>
    </recommendedName>
</protein>
<reference evidence="2 3" key="1">
    <citation type="submission" date="2016-09" db="EMBL/GenBank/DDBJ databases">
        <title>The draft genome of Dichanthelium oligosanthes: A C3 panicoid grass species.</title>
        <authorList>
            <person name="Studer A.J."/>
            <person name="Schnable J.C."/>
            <person name="Brutnell T.P."/>
        </authorList>
    </citation>
    <scope>NUCLEOTIDE SEQUENCE [LARGE SCALE GENOMIC DNA]</scope>
    <source>
        <strain evidence="3">cv. Kellogg 1175</strain>
        <tissue evidence="2">Leaf</tissue>
    </source>
</reference>
<sequence>LMDCTIAKIFWEQTKELTGVKLPNLRTETWARDLLFWGSAMDREIIICGMWSLWMFRNKRRHGEAAMPIRQAVLWVRDTAFDLWQILHPQKQVKVREAQARWEPPCAGWVKCNVDAVFMFETRRGATGGVLRDDHGRFLGGQAKSYGQCMDALASEACAYRDGMDLAERHGVQRLYLETDCLELTRL</sequence>
<evidence type="ECO:0000259" key="1">
    <source>
        <dbReference type="Pfam" id="PF13456"/>
    </source>
</evidence>
<dbReference type="GO" id="GO:0003676">
    <property type="term" value="F:nucleic acid binding"/>
    <property type="evidence" value="ECO:0007669"/>
    <property type="project" value="InterPro"/>
</dbReference>
<dbReference type="GO" id="GO:0004523">
    <property type="term" value="F:RNA-DNA hybrid ribonuclease activity"/>
    <property type="evidence" value="ECO:0007669"/>
    <property type="project" value="InterPro"/>
</dbReference>
<comment type="caution">
    <text evidence="2">The sequence shown here is derived from an EMBL/GenBank/DDBJ whole genome shotgun (WGS) entry which is preliminary data.</text>
</comment>
<dbReference type="EMBL" id="LWDX02072388">
    <property type="protein sequence ID" value="OEL13749.1"/>
    <property type="molecule type" value="Genomic_DNA"/>
</dbReference>
<evidence type="ECO:0000313" key="3">
    <source>
        <dbReference type="Proteomes" id="UP000095767"/>
    </source>
</evidence>
<feature type="domain" description="RNase H type-1" evidence="1">
    <location>
        <begin position="113"/>
        <end position="186"/>
    </location>
</feature>
<dbReference type="InterPro" id="IPR044730">
    <property type="entry name" value="RNase_H-like_dom_plant"/>
</dbReference>
<dbReference type="InterPro" id="IPR052929">
    <property type="entry name" value="RNase_H-like_EbsB-rel"/>
</dbReference>
<organism evidence="2 3">
    <name type="scientific">Dichanthelium oligosanthes</name>
    <dbReference type="NCBI Taxonomy" id="888268"/>
    <lineage>
        <taxon>Eukaryota</taxon>
        <taxon>Viridiplantae</taxon>
        <taxon>Streptophyta</taxon>
        <taxon>Embryophyta</taxon>
        <taxon>Tracheophyta</taxon>
        <taxon>Spermatophyta</taxon>
        <taxon>Magnoliopsida</taxon>
        <taxon>Liliopsida</taxon>
        <taxon>Poales</taxon>
        <taxon>Poaceae</taxon>
        <taxon>PACMAD clade</taxon>
        <taxon>Panicoideae</taxon>
        <taxon>Panicodae</taxon>
        <taxon>Paniceae</taxon>
        <taxon>Dichantheliinae</taxon>
        <taxon>Dichanthelium</taxon>
    </lineage>
</organism>
<dbReference type="PANTHER" id="PTHR47074:SF11">
    <property type="entry name" value="REVERSE TRANSCRIPTASE-LIKE PROTEIN"/>
    <property type="match status" value="1"/>
</dbReference>
<name>A0A1E5ULK4_9POAL</name>
<dbReference type="Proteomes" id="UP000095767">
    <property type="component" value="Unassembled WGS sequence"/>
</dbReference>
<dbReference type="CDD" id="cd06222">
    <property type="entry name" value="RNase_H_like"/>
    <property type="match status" value="1"/>
</dbReference>
<gene>
    <name evidence="2" type="ORF">BAE44_0025232</name>
</gene>
<keyword evidence="3" id="KW-1185">Reference proteome</keyword>
<feature type="non-terminal residue" evidence="2">
    <location>
        <position position="1"/>
    </location>
</feature>
<dbReference type="AlphaFoldDB" id="A0A1E5ULK4"/>
<dbReference type="InterPro" id="IPR002156">
    <property type="entry name" value="RNaseH_domain"/>
</dbReference>
<proteinExistence type="predicted"/>
<dbReference type="STRING" id="888268.A0A1E5ULK4"/>
<accession>A0A1E5ULK4</accession>
<dbReference type="OrthoDB" id="663515at2759"/>
<dbReference type="Pfam" id="PF13456">
    <property type="entry name" value="RVT_3"/>
    <property type="match status" value="1"/>
</dbReference>
<evidence type="ECO:0000313" key="2">
    <source>
        <dbReference type="EMBL" id="OEL13749.1"/>
    </source>
</evidence>